<dbReference type="RefSeq" id="WP_019957135.1">
    <property type="nucleotide sequence ID" value="NZ_CP091512.1"/>
</dbReference>
<dbReference type="EMBL" id="CP091512">
    <property type="protein sequence ID" value="UOO92803.1"/>
    <property type="molecule type" value="Genomic_DNA"/>
</dbReference>
<keyword evidence="2" id="KW-1185">Reference proteome</keyword>
<sequence length="62" mass="7169">MLKISELRQRKQDLETNVAQLIHDFESETGVKIDGLISVLHLNKEDMNEKINSIKVEIHLDV</sequence>
<protein>
    <submittedName>
        <fullName evidence="1">Uncharacterized protein</fullName>
    </submittedName>
</protein>
<evidence type="ECO:0000313" key="1">
    <source>
        <dbReference type="EMBL" id="UOO92803.1"/>
    </source>
</evidence>
<name>A0ABY4EBT0_VITST</name>
<reference evidence="1" key="1">
    <citation type="submission" date="2021-12" db="EMBL/GenBank/DDBJ databases">
        <authorList>
            <person name="Veyrier F.J."/>
        </authorList>
    </citation>
    <scope>NUCLEOTIDE SEQUENCE</scope>
    <source>
        <strain evidence="1">SAG 1488-6</strain>
    </source>
</reference>
<proteinExistence type="predicted"/>
<gene>
    <name evidence="1" type="ORF">LVJ81_01785</name>
</gene>
<dbReference type="Proteomes" id="UP000832034">
    <property type="component" value="Chromosome"/>
</dbReference>
<organism evidence="1 2">
    <name type="scientific">Vitreoscilla stercoraria</name>
    <dbReference type="NCBI Taxonomy" id="61"/>
    <lineage>
        <taxon>Bacteria</taxon>
        <taxon>Pseudomonadati</taxon>
        <taxon>Pseudomonadota</taxon>
        <taxon>Betaproteobacteria</taxon>
        <taxon>Neisseriales</taxon>
        <taxon>Neisseriaceae</taxon>
        <taxon>Vitreoscilla</taxon>
    </lineage>
</organism>
<evidence type="ECO:0000313" key="2">
    <source>
        <dbReference type="Proteomes" id="UP000832034"/>
    </source>
</evidence>
<reference evidence="1" key="2">
    <citation type="journal article" date="2022" name="Res Sq">
        <title>Evolution of multicellular longitudinally dividing oral cavity symbionts (Neisseriaceae).</title>
        <authorList>
            <person name="Nyongesa S."/>
            <person name="Weber P."/>
            <person name="Bernet E."/>
            <person name="Pullido F."/>
            <person name="Nieckarz M."/>
            <person name="Delaby M."/>
            <person name="Nieves C."/>
            <person name="Viehboeck T."/>
            <person name="Krause N."/>
            <person name="Rivera-Millot A."/>
            <person name="Nakamura A."/>
            <person name="Vischer N."/>
            <person name="VanNieuwenhze M."/>
            <person name="Brun Y."/>
            <person name="Cava F."/>
            <person name="Bulgheresi S."/>
            <person name="Veyrier F."/>
        </authorList>
    </citation>
    <scope>NUCLEOTIDE SEQUENCE</scope>
    <source>
        <strain evidence="1">SAG 1488-6</strain>
    </source>
</reference>
<accession>A0ABY4EBT0</accession>